<dbReference type="PANTHER" id="PTHR38589:SF1">
    <property type="entry name" value="BLR0621 PROTEIN"/>
    <property type="match status" value="1"/>
</dbReference>
<feature type="domain" description="L,D-TPase catalytic" evidence="1">
    <location>
        <begin position="84"/>
        <end position="273"/>
    </location>
</feature>
<sequence>MASHPIMKACAQLRAASHTRHGIAHARGTGRAPAFAASGIRAYRAAWLLAALLLAGCTTVGPRNDADAWRDARQLVLVTTADWNATTGTLRTFARDGAGAWREQGAAAAVSVGRGGSAWGVGLHPAQAAGPTKREGDGRAPAGVFAIGQAFGYATHADTALPYAQMQASNWCMDVVDSPLYNRIVDATQVGEDAVRGSSEPMRLDLHNAGDQRYRAGFVIEHNPGARKGAGSCIFAHLWKASGAPTAGCTAMADATMQRLYGWLRPDEKPVFVLLPEAEYHRLQAAWHLPSPQS</sequence>
<gene>
    <name evidence="2" type="ORF">ACFOM9_03680</name>
</gene>
<dbReference type="RefSeq" id="WP_386706279.1">
    <property type="nucleotide sequence ID" value="NZ_JBHRYF010000001.1"/>
</dbReference>
<dbReference type="Pfam" id="PF03734">
    <property type="entry name" value="YkuD"/>
    <property type="match status" value="1"/>
</dbReference>
<dbReference type="InterPro" id="IPR005490">
    <property type="entry name" value="LD_TPept_cat_dom"/>
</dbReference>
<keyword evidence="3" id="KW-1185">Reference proteome</keyword>
<protein>
    <submittedName>
        <fullName evidence="2">L,D-transpeptidase</fullName>
    </submittedName>
</protein>
<accession>A0ABV7UQG4</accession>
<reference evidence="3" key="1">
    <citation type="journal article" date="2019" name="Int. J. Syst. Evol. Microbiol.">
        <title>The Global Catalogue of Microorganisms (GCM) 10K type strain sequencing project: providing services to taxonomists for standard genome sequencing and annotation.</title>
        <authorList>
            <consortium name="The Broad Institute Genomics Platform"/>
            <consortium name="The Broad Institute Genome Sequencing Center for Infectious Disease"/>
            <person name="Wu L."/>
            <person name="Ma J."/>
        </authorList>
    </citation>
    <scope>NUCLEOTIDE SEQUENCE [LARGE SCALE GENOMIC DNA]</scope>
    <source>
        <strain evidence="3">KCTC 42211</strain>
    </source>
</reference>
<proteinExistence type="predicted"/>
<dbReference type="EMBL" id="JBHRYF010000001">
    <property type="protein sequence ID" value="MFC3659180.1"/>
    <property type="molecule type" value="Genomic_DNA"/>
</dbReference>
<organism evidence="2 3">
    <name type="scientific">Luteimonas notoginsengisoli</name>
    <dbReference type="NCBI Taxonomy" id="1578200"/>
    <lineage>
        <taxon>Bacteria</taxon>
        <taxon>Pseudomonadati</taxon>
        <taxon>Pseudomonadota</taxon>
        <taxon>Gammaproteobacteria</taxon>
        <taxon>Lysobacterales</taxon>
        <taxon>Lysobacteraceae</taxon>
        <taxon>Luteimonas</taxon>
    </lineage>
</organism>
<evidence type="ECO:0000259" key="1">
    <source>
        <dbReference type="Pfam" id="PF03734"/>
    </source>
</evidence>
<evidence type="ECO:0000313" key="3">
    <source>
        <dbReference type="Proteomes" id="UP001595724"/>
    </source>
</evidence>
<name>A0ABV7UQG4_9GAMM</name>
<dbReference type="Proteomes" id="UP001595724">
    <property type="component" value="Unassembled WGS sequence"/>
</dbReference>
<evidence type="ECO:0000313" key="2">
    <source>
        <dbReference type="EMBL" id="MFC3659180.1"/>
    </source>
</evidence>
<dbReference type="PANTHER" id="PTHR38589">
    <property type="entry name" value="BLR0621 PROTEIN"/>
    <property type="match status" value="1"/>
</dbReference>
<comment type="caution">
    <text evidence="2">The sequence shown here is derived from an EMBL/GenBank/DDBJ whole genome shotgun (WGS) entry which is preliminary data.</text>
</comment>